<evidence type="ECO:0000256" key="7">
    <source>
        <dbReference type="SAM" id="MobiDB-lite"/>
    </source>
</evidence>
<evidence type="ECO:0000259" key="8">
    <source>
        <dbReference type="PROSITE" id="PS50011"/>
    </source>
</evidence>
<dbReference type="Proteomes" id="UP000715441">
    <property type="component" value="Unassembled WGS sequence"/>
</dbReference>
<dbReference type="EC" id="2.7.11.1" evidence="1"/>
<comment type="caution">
    <text evidence="9">The sequence shown here is derived from an EMBL/GenBank/DDBJ whole genome shotgun (WGS) entry which is preliminary data.</text>
</comment>
<dbReference type="Pfam" id="PF00069">
    <property type="entry name" value="Pkinase"/>
    <property type="match status" value="1"/>
</dbReference>
<dbReference type="SUPFAM" id="SSF56112">
    <property type="entry name" value="Protein kinase-like (PK-like)"/>
    <property type="match status" value="1"/>
</dbReference>
<keyword evidence="6" id="KW-0067">ATP-binding</keyword>
<organism evidence="9 10">
    <name type="scientific">Amycolatopsis acididurans</name>
    <dbReference type="NCBI Taxonomy" id="2724524"/>
    <lineage>
        <taxon>Bacteria</taxon>
        <taxon>Bacillati</taxon>
        <taxon>Actinomycetota</taxon>
        <taxon>Actinomycetes</taxon>
        <taxon>Pseudonocardiales</taxon>
        <taxon>Pseudonocardiaceae</taxon>
        <taxon>Amycolatopsis</taxon>
    </lineage>
</organism>
<keyword evidence="3" id="KW-0808">Transferase</keyword>
<dbReference type="PROSITE" id="PS50011">
    <property type="entry name" value="PROTEIN_KINASE_DOM"/>
    <property type="match status" value="1"/>
</dbReference>
<protein>
    <recommendedName>
        <fullName evidence="1">non-specific serine/threonine protein kinase</fullName>
        <ecNumber evidence="1">2.7.11.1</ecNumber>
    </recommendedName>
</protein>
<reference evidence="9 10" key="1">
    <citation type="submission" date="2020-04" db="EMBL/GenBank/DDBJ databases">
        <title>Novel species.</title>
        <authorList>
            <person name="Teo W.F.A."/>
            <person name="Lipun K."/>
            <person name="Srisuk N."/>
            <person name="Duangmal K."/>
        </authorList>
    </citation>
    <scope>NUCLEOTIDE SEQUENCE [LARGE SCALE GENOMIC DNA]</scope>
    <source>
        <strain evidence="9 10">K13G38</strain>
    </source>
</reference>
<evidence type="ECO:0000256" key="5">
    <source>
        <dbReference type="ARBA" id="ARBA00022777"/>
    </source>
</evidence>
<dbReference type="PANTHER" id="PTHR43289:SF6">
    <property type="entry name" value="SERINE_THREONINE-PROTEIN KINASE NEKL-3"/>
    <property type="match status" value="1"/>
</dbReference>
<feature type="domain" description="Protein kinase" evidence="8">
    <location>
        <begin position="494"/>
        <end position="734"/>
    </location>
</feature>
<evidence type="ECO:0000256" key="2">
    <source>
        <dbReference type="ARBA" id="ARBA00022527"/>
    </source>
</evidence>
<evidence type="ECO:0000256" key="1">
    <source>
        <dbReference type="ARBA" id="ARBA00012513"/>
    </source>
</evidence>
<name>A0ABX1JEJ9_9PSEU</name>
<dbReference type="GO" id="GO:0004674">
    <property type="term" value="F:protein serine/threonine kinase activity"/>
    <property type="evidence" value="ECO:0007669"/>
    <property type="project" value="UniProtKB-KW"/>
</dbReference>
<dbReference type="RefSeq" id="WP_168520733.1">
    <property type="nucleotide sequence ID" value="NZ_JAAXLS010000039.1"/>
</dbReference>
<keyword evidence="4" id="KW-0547">Nucleotide-binding</keyword>
<dbReference type="Gene3D" id="3.30.200.20">
    <property type="entry name" value="Phosphorylase Kinase, domain 1"/>
    <property type="match status" value="1"/>
</dbReference>
<evidence type="ECO:0000313" key="10">
    <source>
        <dbReference type="Proteomes" id="UP000715441"/>
    </source>
</evidence>
<dbReference type="Gene3D" id="1.10.510.10">
    <property type="entry name" value="Transferase(Phosphotransferase) domain 1"/>
    <property type="match status" value="1"/>
</dbReference>
<sequence>MLNLIGGYGQLLDSGLSGDQRQEQFVAFVVDLLGYQAVHARSDEPPGFADGGRVTFVLDGGYYLLDIVWPEQPLSQDRLSQILATTPTHGNVKHALLCMTGFQAPPTGAKTALRSGTVFLDRGHLEAVVCGLFTLSELLDAAFDHAFVTGRSFTALVDLMAEPPLADAPARMFRADQLPPPWQVIISTGTDVDAHVLLVGDDGWAQPRGMAALAPNRLLVTTDEGIVEVDPARGATLWFLRMSGCQGAPLVLPDGSVLVLCRGAVLRYLDGSLEAIGGGFAKMPMLLAGPDGDAWVLSGSGMGGQADLALTRLGVRAGEQHRFPVEFDAAVRAAGWLEGRRFFLAAGGHSAVLDLSRGSAVGRTEWLSTSHAYLGNLLVLNPNLVVTASHDGSGIRATLAATNIAANSQKTIAELAINNISGIAAVGDRVYLLADVRGNAHDPVPVLIRLSGVVAEGSEPPVNPLSTSQATETESADPYQAVTSAANGQRRDYSLERRPIERGGQAEVFEATHKPSGTRVAFKKLMAQNQDALARMKREVDVARQLGGHPHVMPILDFSDSGEWFVMPLADGTAETLVFDELAEPTQVRAMINDICRALRTAHSHGWVHRDIKPANVLKLDSRWVVADWGLVRRPHGQTTNPNRTRTGMLLGTEGFAAPELSVDAHQAGPPADIYGIGQLVGWALVGKMPQANIPLLPADEGWRALVRTATQQDPAQRPQTIDDFLRVLERHID</sequence>
<feature type="compositionally biased region" description="Polar residues" evidence="7">
    <location>
        <begin position="464"/>
        <end position="473"/>
    </location>
</feature>
<dbReference type="SUPFAM" id="SSF50998">
    <property type="entry name" value="Quinoprotein alcohol dehydrogenase-like"/>
    <property type="match status" value="1"/>
</dbReference>
<dbReference type="CDD" id="cd14014">
    <property type="entry name" value="STKc_PknB_like"/>
    <property type="match status" value="1"/>
</dbReference>
<evidence type="ECO:0000256" key="6">
    <source>
        <dbReference type="ARBA" id="ARBA00022840"/>
    </source>
</evidence>
<evidence type="ECO:0000313" key="9">
    <source>
        <dbReference type="EMBL" id="NKQ57656.1"/>
    </source>
</evidence>
<keyword evidence="5 9" id="KW-0418">Kinase</keyword>
<dbReference type="EMBL" id="JAAXLS010000039">
    <property type="protein sequence ID" value="NKQ57656.1"/>
    <property type="molecule type" value="Genomic_DNA"/>
</dbReference>
<accession>A0ABX1JEJ9</accession>
<dbReference type="InterPro" id="IPR011009">
    <property type="entry name" value="Kinase-like_dom_sf"/>
</dbReference>
<dbReference type="PANTHER" id="PTHR43289">
    <property type="entry name" value="MITOGEN-ACTIVATED PROTEIN KINASE KINASE KINASE 20-RELATED"/>
    <property type="match status" value="1"/>
</dbReference>
<keyword evidence="10" id="KW-1185">Reference proteome</keyword>
<dbReference type="SMART" id="SM00220">
    <property type="entry name" value="S_TKc"/>
    <property type="match status" value="1"/>
</dbReference>
<evidence type="ECO:0000256" key="4">
    <source>
        <dbReference type="ARBA" id="ARBA00022741"/>
    </source>
</evidence>
<proteinExistence type="predicted"/>
<feature type="region of interest" description="Disordered" evidence="7">
    <location>
        <begin position="457"/>
        <end position="478"/>
    </location>
</feature>
<dbReference type="InterPro" id="IPR011047">
    <property type="entry name" value="Quinoprotein_ADH-like_sf"/>
</dbReference>
<keyword evidence="2 9" id="KW-0723">Serine/threonine-protein kinase</keyword>
<evidence type="ECO:0000256" key="3">
    <source>
        <dbReference type="ARBA" id="ARBA00022679"/>
    </source>
</evidence>
<dbReference type="InterPro" id="IPR000719">
    <property type="entry name" value="Prot_kinase_dom"/>
</dbReference>
<gene>
    <name evidence="9" type="ORF">HFP15_32825</name>
</gene>